<dbReference type="GO" id="GO:0008173">
    <property type="term" value="F:RNA methyltransferase activity"/>
    <property type="evidence" value="ECO:0007669"/>
    <property type="project" value="InterPro"/>
</dbReference>
<dbReference type="PANTHER" id="PTHR42786:SF2">
    <property type="entry name" value="TRNA (CYTIDINE_URIDINE-2'-O-)-METHYLTRANSFERASE TRMJ"/>
    <property type="match status" value="1"/>
</dbReference>
<proteinExistence type="inferred from homology"/>
<dbReference type="Gene3D" id="3.40.1280.10">
    <property type="match status" value="1"/>
</dbReference>
<keyword evidence="3 6" id="KW-0808">Transferase</keyword>
<keyword evidence="2 6" id="KW-0489">Methyltransferase</keyword>
<reference evidence="6 7" key="1">
    <citation type="submission" date="2013-11" db="EMBL/GenBank/DDBJ databases">
        <title>Genomic analysis of Pelistega sp. HM-7.</title>
        <authorList>
            <person name="Kumbhare S.V."/>
            <person name="Shetty S.A."/>
            <person name="Sharma O."/>
            <person name="Dhotre D.P."/>
        </authorList>
    </citation>
    <scope>NUCLEOTIDE SEQUENCE [LARGE SCALE GENOMIC DNA]</scope>
    <source>
        <strain evidence="6 7">HM-7</strain>
    </source>
</reference>
<evidence type="ECO:0000256" key="4">
    <source>
        <dbReference type="ARBA" id="ARBA00022691"/>
    </source>
</evidence>
<dbReference type="Proteomes" id="UP000018766">
    <property type="component" value="Unassembled WGS sequence"/>
</dbReference>
<name>V8G7Z0_9BURK</name>
<dbReference type="InterPro" id="IPR029028">
    <property type="entry name" value="Alpha/beta_knot_MTases"/>
</dbReference>
<dbReference type="Gene3D" id="1.10.8.590">
    <property type="match status" value="1"/>
</dbReference>
<gene>
    <name evidence="6" type="ORF">V757_05655</name>
</gene>
<dbReference type="EMBL" id="AYSV01000072">
    <property type="protein sequence ID" value="ETD72226.1"/>
    <property type="molecule type" value="Genomic_DNA"/>
</dbReference>
<comment type="caution">
    <text evidence="6">The sequence shown here is derived from an EMBL/GenBank/DDBJ whole genome shotgun (WGS) entry which is preliminary data.</text>
</comment>
<dbReference type="InterPro" id="IPR004384">
    <property type="entry name" value="RNA_MeTrfase_TrmJ/LasT"/>
</dbReference>
<keyword evidence="4" id="KW-0949">S-adenosyl-L-methionine</keyword>
<sequence>MFLYTSEINIFYLFLRVIMQDYFNRTRFIMVGTSHPGNVGSAARAIKTMGFKELVLAAPQYPDLHKHPDAIALASGAVDILDTAIICNTLEQALAPITLAFGLTARSRDMGPPVVDIRQAAIESTHHLSDNSNTQIAIILGPERIGLDNQQISLCHRICHIPANPAYNSLNVAQALQLAAWELRYAYSSQVKESTTHDHHPLLASHAKVEALIQHWQEALEHIGFLNPAHPKKLMPRMRHWFNRSQLTQEETDMMRGVCTQILKLPSSFSNHQESDNNK</sequence>
<dbReference type="InterPro" id="IPR029026">
    <property type="entry name" value="tRNA_m1G_MTases_N"/>
</dbReference>
<dbReference type="CDD" id="cd18093">
    <property type="entry name" value="SpoU-like_TrmJ"/>
    <property type="match status" value="1"/>
</dbReference>
<dbReference type="PATRIC" id="fig|1414851.3.peg.1147"/>
<protein>
    <submittedName>
        <fullName evidence="6">RNA methyltransferase</fullName>
    </submittedName>
</protein>
<evidence type="ECO:0000256" key="3">
    <source>
        <dbReference type="ARBA" id="ARBA00022679"/>
    </source>
</evidence>
<dbReference type="InterPro" id="IPR001537">
    <property type="entry name" value="SpoU_MeTrfase"/>
</dbReference>
<dbReference type="AlphaFoldDB" id="V8G7Z0"/>
<comment type="similarity">
    <text evidence="1">Belongs to the class IV-like SAM-binding methyltransferase superfamily. RNA methyltransferase TrmH family.</text>
</comment>
<organism evidence="6 7">
    <name type="scientific">Pelistega indica</name>
    <dbReference type="NCBI Taxonomy" id="1414851"/>
    <lineage>
        <taxon>Bacteria</taxon>
        <taxon>Pseudomonadati</taxon>
        <taxon>Pseudomonadota</taxon>
        <taxon>Betaproteobacteria</taxon>
        <taxon>Burkholderiales</taxon>
        <taxon>Alcaligenaceae</taxon>
        <taxon>Pelistega</taxon>
    </lineage>
</organism>
<dbReference type="GO" id="GO:0003723">
    <property type="term" value="F:RNA binding"/>
    <property type="evidence" value="ECO:0007669"/>
    <property type="project" value="InterPro"/>
</dbReference>
<evidence type="ECO:0000313" key="7">
    <source>
        <dbReference type="Proteomes" id="UP000018766"/>
    </source>
</evidence>
<evidence type="ECO:0000259" key="5">
    <source>
        <dbReference type="Pfam" id="PF00588"/>
    </source>
</evidence>
<feature type="domain" description="tRNA/rRNA methyltransferase SpoU type" evidence="5">
    <location>
        <begin position="27"/>
        <end position="180"/>
    </location>
</feature>
<evidence type="ECO:0000313" key="6">
    <source>
        <dbReference type="EMBL" id="ETD72226.1"/>
    </source>
</evidence>
<dbReference type="Pfam" id="PF00588">
    <property type="entry name" value="SpoU_methylase"/>
    <property type="match status" value="1"/>
</dbReference>
<dbReference type="GO" id="GO:0002128">
    <property type="term" value="P:tRNA nucleoside ribose methylation"/>
    <property type="evidence" value="ECO:0007669"/>
    <property type="project" value="TreeGrafter"/>
</dbReference>
<keyword evidence="7" id="KW-1185">Reference proteome</keyword>
<evidence type="ECO:0000256" key="2">
    <source>
        <dbReference type="ARBA" id="ARBA00022603"/>
    </source>
</evidence>
<dbReference type="PANTHER" id="PTHR42786">
    <property type="entry name" value="TRNA/RRNA METHYLTRANSFERASE"/>
    <property type="match status" value="1"/>
</dbReference>
<accession>V8G7Z0</accession>
<dbReference type="SUPFAM" id="SSF75217">
    <property type="entry name" value="alpha/beta knot"/>
    <property type="match status" value="1"/>
</dbReference>
<dbReference type="GO" id="GO:0005829">
    <property type="term" value="C:cytosol"/>
    <property type="evidence" value="ECO:0007669"/>
    <property type="project" value="TreeGrafter"/>
</dbReference>
<dbReference type="PIRSF" id="PIRSF004808">
    <property type="entry name" value="LasT"/>
    <property type="match status" value="1"/>
</dbReference>
<evidence type="ECO:0000256" key="1">
    <source>
        <dbReference type="ARBA" id="ARBA00007228"/>
    </source>
</evidence>